<dbReference type="OrthoDB" id="272245at2759"/>
<keyword evidence="12" id="KW-1185">Reference proteome</keyword>
<dbReference type="AlphaFoldDB" id="A0A2G5I6H6"/>
<evidence type="ECO:0000313" key="11">
    <source>
        <dbReference type="Proteomes" id="UP000230605"/>
    </source>
</evidence>
<comment type="similarity">
    <text evidence="3">Belongs to the RNase PH family.</text>
</comment>
<dbReference type="GO" id="GO:0000176">
    <property type="term" value="C:nuclear exosome (RNase complex)"/>
    <property type="evidence" value="ECO:0007669"/>
    <property type="project" value="TreeGrafter"/>
</dbReference>
<dbReference type="GO" id="GO:0000467">
    <property type="term" value="P:exonucleolytic trimming to generate mature 3'-end of 5.8S rRNA from tricistronic rRNA transcript (SSU-rRNA, 5.8S rRNA, LSU-rRNA)"/>
    <property type="evidence" value="ECO:0007669"/>
    <property type="project" value="TreeGrafter"/>
</dbReference>
<name>A0A2G5I6H6_CERBT</name>
<accession>A0A2G5I6H6</accession>
<dbReference type="GO" id="GO:0034473">
    <property type="term" value="P:U1 snRNA 3'-end processing"/>
    <property type="evidence" value="ECO:0007669"/>
    <property type="project" value="TreeGrafter"/>
</dbReference>
<dbReference type="GO" id="GO:0071038">
    <property type="term" value="P:TRAMP-dependent tRNA surveillance pathway"/>
    <property type="evidence" value="ECO:0007669"/>
    <property type="project" value="TreeGrafter"/>
</dbReference>
<evidence type="ECO:0000256" key="2">
    <source>
        <dbReference type="ARBA" id="ARBA00004604"/>
    </source>
</evidence>
<dbReference type="InterPro" id="IPR050590">
    <property type="entry name" value="Exosome_comp_Rrp42_subfam"/>
</dbReference>
<dbReference type="Pfam" id="PF01138">
    <property type="entry name" value="RNase_PH"/>
    <property type="match status" value="1"/>
</dbReference>
<dbReference type="Proteomes" id="UP001302367">
    <property type="component" value="Chromosome 1"/>
</dbReference>
<feature type="domain" description="Exoribonuclease phosphorolytic" evidence="8">
    <location>
        <begin position="37"/>
        <end position="194"/>
    </location>
</feature>
<evidence type="ECO:0000256" key="5">
    <source>
        <dbReference type="ARBA" id="ARBA00022835"/>
    </source>
</evidence>
<evidence type="ECO:0000313" key="10">
    <source>
        <dbReference type="EMBL" id="WPA95847.1"/>
    </source>
</evidence>
<evidence type="ECO:0000256" key="7">
    <source>
        <dbReference type="SAM" id="MobiDB-lite"/>
    </source>
</evidence>
<evidence type="ECO:0000256" key="6">
    <source>
        <dbReference type="ARBA" id="ARBA00042523"/>
    </source>
</evidence>
<evidence type="ECO:0000313" key="12">
    <source>
        <dbReference type="Proteomes" id="UP001302367"/>
    </source>
</evidence>
<keyword evidence="4" id="KW-0963">Cytoplasm</keyword>
<protein>
    <recommendedName>
        <fullName evidence="6">Ribosomal RNA-processing protein 42</fullName>
    </recommendedName>
</protein>
<dbReference type="PANTHER" id="PTHR11097">
    <property type="entry name" value="EXOSOME COMPLEX EXONUCLEASE RIBOSOMAL RNA PROCESSING PROTEIN"/>
    <property type="match status" value="1"/>
</dbReference>
<reference evidence="9 11" key="1">
    <citation type="submission" date="2015-10" db="EMBL/GenBank/DDBJ databases">
        <title>The cercosporin biosynthetic gene cluster was horizontally transferred to several fungal lineages and shown to be expanded in Cercospora beticola based on microsynteny with recipient genomes.</title>
        <authorList>
            <person name="De Jonge R."/>
            <person name="Ebert M.K."/>
            <person name="Suttle J.C."/>
            <person name="Jurick Ii W.M."/>
            <person name="Secor G.A."/>
            <person name="Thomma B.P."/>
            <person name="Van De Peer Y."/>
            <person name="Bolton M.D."/>
        </authorList>
    </citation>
    <scope>NUCLEOTIDE SEQUENCE [LARGE SCALE GENOMIC DNA]</scope>
    <source>
        <strain evidence="9 11">09-40</strain>
    </source>
</reference>
<dbReference type="Proteomes" id="UP000230605">
    <property type="component" value="Chromosome 1"/>
</dbReference>
<dbReference type="GO" id="GO:0034476">
    <property type="term" value="P:U5 snRNA 3'-end processing"/>
    <property type="evidence" value="ECO:0007669"/>
    <property type="project" value="TreeGrafter"/>
</dbReference>
<evidence type="ECO:0000259" key="8">
    <source>
        <dbReference type="Pfam" id="PF01138"/>
    </source>
</evidence>
<dbReference type="Gene3D" id="3.30.230.70">
    <property type="entry name" value="GHMP Kinase, N-terminal domain"/>
    <property type="match status" value="1"/>
</dbReference>
<evidence type="ECO:0000313" key="9">
    <source>
        <dbReference type="EMBL" id="PIB00417.1"/>
    </source>
</evidence>
<dbReference type="GO" id="GO:0071035">
    <property type="term" value="P:nuclear polyadenylation-dependent rRNA catabolic process"/>
    <property type="evidence" value="ECO:0007669"/>
    <property type="project" value="TreeGrafter"/>
</dbReference>
<evidence type="ECO:0000256" key="3">
    <source>
        <dbReference type="ARBA" id="ARBA00006678"/>
    </source>
</evidence>
<dbReference type="GO" id="GO:0034475">
    <property type="term" value="P:U4 snRNA 3'-end processing"/>
    <property type="evidence" value="ECO:0007669"/>
    <property type="project" value="TreeGrafter"/>
</dbReference>
<sequence>MAPYTGIALSPAELSYLHASLSQTPPIRPDGRSATTFRPVVAETDILPSANGSARICFSDGTEAIVGVKAEVEKSERRGAGFQTRPSMDDVAMGATTEDDDEEEKGGGRGEESWVEVSIQIPDMRDDDALPVFLAAMLTEALLASGDVKDRLFINSRFHWRLYIDILLLSQPLSYPLPLLSLTTHLALLSTRLPALLSQGDEDPLFNDDWDASKYLFPRDPKTGKPVAKPPVTLLVMTVGSNILFDPSKEELAVADAVVAISAAQVDPQQGSEDEKDEGNMRLVALRTIDPPSRLTAAGVPSTTTTTNKDKGSSVGGGETTLSAAEMLKMREKDAGATVWRPPRGGVSRGLMNAMIKAVVKRGGLAEEVLEGLAGVET</sequence>
<dbReference type="GO" id="GO:0035925">
    <property type="term" value="F:mRNA 3'-UTR AU-rich region binding"/>
    <property type="evidence" value="ECO:0007669"/>
    <property type="project" value="TreeGrafter"/>
</dbReference>
<dbReference type="InterPro" id="IPR027408">
    <property type="entry name" value="PNPase/RNase_PH_dom_sf"/>
</dbReference>
<feature type="region of interest" description="Disordered" evidence="7">
    <location>
        <begin position="76"/>
        <end position="113"/>
    </location>
</feature>
<dbReference type="InterPro" id="IPR001247">
    <property type="entry name" value="ExoRNase_PH_dom1"/>
</dbReference>
<dbReference type="InterPro" id="IPR020568">
    <property type="entry name" value="Ribosomal_Su5_D2-typ_SF"/>
</dbReference>
<dbReference type="SUPFAM" id="SSF54211">
    <property type="entry name" value="Ribosomal protein S5 domain 2-like"/>
    <property type="match status" value="1"/>
</dbReference>
<keyword evidence="5" id="KW-0271">Exosome</keyword>
<dbReference type="EMBL" id="LKMD01000100">
    <property type="protein sequence ID" value="PIB00417.1"/>
    <property type="molecule type" value="Genomic_DNA"/>
</dbReference>
<evidence type="ECO:0000256" key="4">
    <source>
        <dbReference type="ARBA" id="ARBA00022490"/>
    </source>
</evidence>
<dbReference type="PANTHER" id="PTHR11097:SF8">
    <property type="entry name" value="EXOSOME COMPLEX COMPONENT RRP42"/>
    <property type="match status" value="1"/>
</dbReference>
<organism evidence="9 11">
    <name type="scientific">Cercospora beticola</name>
    <name type="common">Sugarbeet leaf spot fungus</name>
    <dbReference type="NCBI Taxonomy" id="122368"/>
    <lineage>
        <taxon>Eukaryota</taxon>
        <taxon>Fungi</taxon>
        <taxon>Dikarya</taxon>
        <taxon>Ascomycota</taxon>
        <taxon>Pezizomycotina</taxon>
        <taxon>Dothideomycetes</taxon>
        <taxon>Dothideomycetidae</taxon>
        <taxon>Mycosphaerellales</taxon>
        <taxon>Mycosphaerellaceae</taxon>
        <taxon>Cercospora</taxon>
    </lineage>
</organism>
<dbReference type="GO" id="GO:0071028">
    <property type="term" value="P:nuclear mRNA surveillance"/>
    <property type="evidence" value="ECO:0007669"/>
    <property type="project" value="TreeGrafter"/>
</dbReference>
<dbReference type="EMBL" id="CP134184">
    <property type="protein sequence ID" value="WPA95847.1"/>
    <property type="molecule type" value="Genomic_DNA"/>
</dbReference>
<reference evidence="10 12" key="2">
    <citation type="submission" date="2023-09" db="EMBL/GenBank/DDBJ databases">
        <title>Complete-Gapless Cercospora beticola genome.</title>
        <authorList>
            <person name="Wyatt N.A."/>
            <person name="Spanner R.E."/>
            <person name="Bolton M.D."/>
        </authorList>
    </citation>
    <scope>NUCLEOTIDE SEQUENCE [LARGE SCALE GENOMIC DNA]</scope>
    <source>
        <strain evidence="10">Cb09-40</strain>
    </source>
</reference>
<dbReference type="GO" id="GO:0005730">
    <property type="term" value="C:nucleolus"/>
    <property type="evidence" value="ECO:0007669"/>
    <property type="project" value="UniProtKB-SubCell"/>
</dbReference>
<dbReference type="GO" id="GO:0000177">
    <property type="term" value="C:cytoplasmic exosome (RNase complex)"/>
    <property type="evidence" value="ECO:0007669"/>
    <property type="project" value="TreeGrafter"/>
</dbReference>
<feature type="region of interest" description="Disordered" evidence="7">
    <location>
        <begin position="293"/>
        <end position="319"/>
    </location>
</feature>
<evidence type="ECO:0000256" key="1">
    <source>
        <dbReference type="ARBA" id="ARBA00004496"/>
    </source>
</evidence>
<dbReference type="GO" id="GO:0016075">
    <property type="term" value="P:rRNA catabolic process"/>
    <property type="evidence" value="ECO:0007669"/>
    <property type="project" value="TreeGrafter"/>
</dbReference>
<proteinExistence type="inferred from homology"/>
<comment type="subcellular location">
    <subcellularLocation>
        <location evidence="1">Cytoplasm</location>
    </subcellularLocation>
    <subcellularLocation>
        <location evidence="2">Nucleus</location>
        <location evidence="2">Nucleolus</location>
    </subcellularLocation>
</comment>
<gene>
    <name evidence="9" type="ORF">CB0940_00429</name>
    <name evidence="10" type="ORF">RHO25_000451</name>
</gene>